<dbReference type="RefSeq" id="WP_164678690.1">
    <property type="nucleotide sequence ID" value="NZ_CP049057.1"/>
</dbReference>
<proteinExistence type="predicted"/>
<name>A0A6G6GJF6_9FLAO</name>
<evidence type="ECO:0008006" key="3">
    <source>
        <dbReference type="Google" id="ProtNLM"/>
    </source>
</evidence>
<reference evidence="1 2" key="1">
    <citation type="submission" date="2020-02" db="EMBL/GenBank/DDBJ databases">
        <title>Complete genome sequence of Flavobacteriaceae bacterium.</title>
        <authorList>
            <person name="Kim S.-J."/>
            <person name="Kim Y.-S."/>
            <person name="Kim K.-H."/>
        </authorList>
    </citation>
    <scope>NUCLEOTIDE SEQUENCE [LARGE SCALE GENOMIC DNA]</scope>
    <source>
        <strain evidence="1 2">RR4-40</strain>
    </source>
</reference>
<protein>
    <recommendedName>
        <fullName evidence="3">Addiction module component</fullName>
    </recommendedName>
</protein>
<dbReference type="EMBL" id="CP049057">
    <property type="protein sequence ID" value="QIE58657.1"/>
    <property type="molecule type" value="Genomic_DNA"/>
</dbReference>
<keyword evidence="2" id="KW-1185">Reference proteome</keyword>
<evidence type="ECO:0000313" key="1">
    <source>
        <dbReference type="EMBL" id="QIE58657.1"/>
    </source>
</evidence>
<gene>
    <name evidence="1" type="ORF">G5B37_03500</name>
</gene>
<dbReference type="Proteomes" id="UP000505306">
    <property type="component" value="Chromosome"/>
</dbReference>
<accession>A0A6G6GJF6</accession>
<organism evidence="1 2">
    <name type="scientific">Rasiella rasia</name>
    <dbReference type="NCBI Taxonomy" id="2744027"/>
    <lineage>
        <taxon>Bacteria</taxon>
        <taxon>Pseudomonadati</taxon>
        <taxon>Bacteroidota</taxon>
        <taxon>Flavobacteriia</taxon>
        <taxon>Flavobacteriales</taxon>
        <taxon>Flavobacteriaceae</taxon>
        <taxon>Rasiella</taxon>
    </lineage>
</organism>
<dbReference type="AlphaFoldDB" id="A0A6G6GJF6"/>
<sequence>MDIQTSKIELAKLILNIENAELINKIADLIKKDDFWDELSVEQKQEIELGIQQADNGQVIPWKDVLKKIS</sequence>
<evidence type="ECO:0000313" key="2">
    <source>
        <dbReference type="Proteomes" id="UP000505306"/>
    </source>
</evidence>
<dbReference type="KEGG" id="mgel:G5B37_03500"/>